<dbReference type="Proteomes" id="UP001054820">
    <property type="component" value="Chromosome"/>
</dbReference>
<feature type="signal peptide" evidence="1">
    <location>
        <begin position="1"/>
        <end position="27"/>
    </location>
</feature>
<organism evidence="2 3">
    <name type="scientific">Thiomicrorhabdus immobilis</name>
    <dbReference type="NCBI Taxonomy" id="2791037"/>
    <lineage>
        <taxon>Bacteria</taxon>
        <taxon>Pseudomonadati</taxon>
        <taxon>Pseudomonadota</taxon>
        <taxon>Gammaproteobacteria</taxon>
        <taxon>Thiotrichales</taxon>
        <taxon>Piscirickettsiaceae</taxon>
        <taxon>Thiomicrorhabdus</taxon>
    </lineage>
</organism>
<gene>
    <name evidence="2" type="ORF">THMIRHAM_20770</name>
</gene>
<evidence type="ECO:0000313" key="3">
    <source>
        <dbReference type="Proteomes" id="UP001054820"/>
    </source>
</evidence>
<feature type="chain" id="PRO_5046412534" evidence="1">
    <location>
        <begin position="28"/>
        <end position="134"/>
    </location>
</feature>
<reference evidence="2" key="1">
    <citation type="journal article" date="2022" name="Arch. Microbiol.">
        <title>Thiomicrorhabdus immobilis sp. nov., a mesophilic sulfur-oxidizing bacterium isolated from sediment of a brackish lake in northern Japan.</title>
        <authorList>
            <person name="Kojima H."/>
            <person name="Mochizuki J."/>
            <person name="Kanda M."/>
            <person name="Watanabe T."/>
            <person name="Fukui M."/>
        </authorList>
    </citation>
    <scope>NUCLEOTIDE SEQUENCE</scope>
    <source>
        <strain evidence="2">Am19</strain>
    </source>
</reference>
<keyword evidence="3" id="KW-1185">Reference proteome</keyword>
<proteinExistence type="predicted"/>
<sequence>MIMFSMNKPTVKLIAISLFGIALSSHAAEQVTRAILLNSIQGPISQTSSTPVKLLITQGNAKGCVAQGVAFLNPKRLRYEFNLEPVNCVKNGHKIPVGTVVRGQHNIKGTMANSGMGRKYLISNKGVTVTLAEN</sequence>
<name>A0ABM7MFL9_9GAMM</name>
<evidence type="ECO:0000313" key="2">
    <source>
        <dbReference type="EMBL" id="BCN94292.1"/>
    </source>
</evidence>
<dbReference type="EMBL" id="AP024202">
    <property type="protein sequence ID" value="BCN94292.1"/>
    <property type="molecule type" value="Genomic_DNA"/>
</dbReference>
<accession>A0ABM7MFL9</accession>
<evidence type="ECO:0000256" key="1">
    <source>
        <dbReference type="SAM" id="SignalP"/>
    </source>
</evidence>
<keyword evidence="1" id="KW-0732">Signal</keyword>
<protein>
    <submittedName>
        <fullName evidence="2">Uncharacterized protein</fullName>
    </submittedName>
</protein>